<dbReference type="NCBIfam" id="TIGR00234">
    <property type="entry name" value="tyrS"/>
    <property type="match status" value="1"/>
</dbReference>
<keyword evidence="1 9" id="KW-0963">Cytoplasm</keyword>
<evidence type="ECO:0000256" key="4">
    <source>
        <dbReference type="ARBA" id="ARBA00022840"/>
    </source>
</evidence>
<dbReference type="PROSITE" id="PS50889">
    <property type="entry name" value="S4"/>
    <property type="match status" value="1"/>
</dbReference>
<dbReference type="InterPro" id="IPR002305">
    <property type="entry name" value="aa-tRNA-synth_Ic"/>
</dbReference>
<dbReference type="RefSeq" id="WP_277579324.1">
    <property type="nucleotide sequence ID" value="NZ_JANRMI010000005.1"/>
</dbReference>
<name>A0ABT6DRQ9_9BACT</name>
<comment type="subunit">
    <text evidence="9">Homodimer.</text>
</comment>
<dbReference type="CDD" id="cd00165">
    <property type="entry name" value="S4"/>
    <property type="match status" value="1"/>
</dbReference>
<comment type="function">
    <text evidence="9">Catalyzes the attachment of tyrosine to tRNA(Tyr) in a two-step reaction: tyrosine is first activated by ATP to form Tyr-AMP and then transferred to the acceptor end of tRNA(Tyr).</text>
</comment>
<dbReference type="EC" id="6.1.1.1" evidence="9"/>
<evidence type="ECO:0000256" key="8">
    <source>
        <dbReference type="ARBA" id="ARBA00048248"/>
    </source>
</evidence>
<comment type="catalytic activity">
    <reaction evidence="8 9">
        <text>tRNA(Tyr) + L-tyrosine + ATP = L-tyrosyl-tRNA(Tyr) + AMP + diphosphate + H(+)</text>
        <dbReference type="Rhea" id="RHEA:10220"/>
        <dbReference type="Rhea" id="RHEA-COMP:9706"/>
        <dbReference type="Rhea" id="RHEA-COMP:9707"/>
        <dbReference type="ChEBI" id="CHEBI:15378"/>
        <dbReference type="ChEBI" id="CHEBI:30616"/>
        <dbReference type="ChEBI" id="CHEBI:33019"/>
        <dbReference type="ChEBI" id="CHEBI:58315"/>
        <dbReference type="ChEBI" id="CHEBI:78442"/>
        <dbReference type="ChEBI" id="CHEBI:78536"/>
        <dbReference type="ChEBI" id="CHEBI:456215"/>
        <dbReference type="EC" id="6.1.1.1"/>
    </reaction>
</comment>
<evidence type="ECO:0000256" key="6">
    <source>
        <dbReference type="ARBA" id="ARBA00022917"/>
    </source>
</evidence>
<organism evidence="12 13">
    <name type="scientific">Bdellovibrio svalbardensis</name>
    <dbReference type="NCBI Taxonomy" id="2972972"/>
    <lineage>
        <taxon>Bacteria</taxon>
        <taxon>Pseudomonadati</taxon>
        <taxon>Bdellovibrionota</taxon>
        <taxon>Bdellovibrionia</taxon>
        <taxon>Bdellovibrionales</taxon>
        <taxon>Pseudobdellovibrionaceae</taxon>
        <taxon>Bdellovibrio</taxon>
    </lineage>
</organism>
<feature type="domain" description="Tyrosine--tRNA ligase SYY-like C-terminal" evidence="11">
    <location>
        <begin position="339"/>
        <end position="392"/>
    </location>
</feature>
<dbReference type="InterPro" id="IPR024088">
    <property type="entry name" value="Tyr-tRNA-ligase_bac-type"/>
</dbReference>
<dbReference type="Proteomes" id="UP001152321">
    <property type="component" value="Unassembled WGS sequence"/>
</dbReference>
<dbReference type="PRINTS" id="PR01040">
    <property type="entry name" value="TRNASYNTHTYR"/>
</dbReference>
<dbReference type="Pfam" id="PF22421">
    <property type="entry name" value="SYY_C-terminal"/>
    <property type="match status" value="1"/>
</dbReference>
<keyword evidence="6 9" id="KW-0648">Protein biosynthesis</keyword>
<keyword evidence="3 9" id="KW-0547">Nucleotide-binding</keyword>
<evidence type="ECO:0000259" key="11">
    <source>
        <dbReference type="Pfam" id="PF22421"/>
    </source>
</evidence>
<dbReference type="InterPro" id="IPR036986">
    <property type="entry name" value="S4_RNA-bd_sf"/>
</dbReference>
<dbReference type="PANTHER" id="PTHR11766">
    <property type="entry name" value="TYROSYL-TRNA SYNTHETASE"/>
    <property type="match status" value="1"/>
</dbReference>
<dbReference type="HAMAP" id="MF_02007">
    <property type="entry name" value="Tyr_tRNA_synth_type2"/>
    <property type="match status" value="1"/>
</dbReference>
<dbReference type="Pfam" id="PF00579">
    <property type="entry name" value="tRNA-synt_1b"/>
    <property type="match status" value="1"/>
</dbReference>
<evidence type="ECO:0000256" key="3">
    <source>
        <dbReference type="ARBA" id="ARBA00022741"/>
    </source>
</evidence>
<accession>A0ABT6DRQ9</accession>
<evidence type="ECO:0000256" key="5">
    <source>
        <dbReference type="ARBA" id="ARBA00022884"/>
    </source>
</evidence>
<dbReference type="InterPro" id="IPR054608">
    <property type="entry name" value="SYY-like_C"/>
</dbReference>
<keyword evidence="7 9" id="KW-0030">Aminoacyl-tRNA synthetase</keyword>
<comment type="similarity">
    <text evidence="9">Belongs to the class-I aminoacyl-tRNA synthetase family. TyrS type 2 subfamily.</text>
</comment>
<dbReference type="Gene3D" id="1.10.240.10">
    <property type="entry name" value="Tyrosyl-Transfer RNA Synthetase"/>
    <property type="match status" value="1"/>
</dbReference>
<sequence>MAFLDPKEQLERIKFGVAEFINDQEMLKKLKRSAETNTPLIIKLGADPTRPDIHIGHTVVLNKLKTFQDLGHKVLFLIGDFTASIGDPTGKSSTRPILSRAEIEENGKTYAKQIFKILDPEKTEIVYNSSWINKLTPQDFITMTAKYTVARMLERDDFTNRYKSGSPIGIHEFLYPLTQGYDSVALKADVELGGTDQKFNLLVGRDMQVAYGQEPQCVLTMPILEGIDGVNKMSKSLDNYISVVDTPKDMFGKTMRISDELMYRWYELLTDITAPELAQLKTDVAGGKKHPREVKVNLAKFLIKRFHNAEAAQAAEDEFNRIFVDKGVPDNIPVFELNKADIPAEGLGIAQLLVKLGFAASNSEASRMVQGGAVQIDGAKVADAKAKFAEAALADKVIKGSKTKFAKIVVK</sequence>
<reference evidence="12" key="1">
    <citation type="submission" date="2022-08" db="EMBL/GenBank/DDBJ databases">
        <title>Novel Bdellovibrio Species Isolated from Svalbard: Designation Bdellovibrio svalbardensis.</title>
        <authorList>
            <person name="Mitchell R.J."/>
            <person name="Choi S.Y."/>
        </authorList>
    </citation>
    <scope>NUCLEOTIDE SEQUENCE</scope>
    <source>
        <strain evidence="12">PAP01</strain>
    </source>
</reference>
<dbReference type="Gene3D" id="3.10.290.10">
    <property type="entry name" value="RNA-binding S4 domain"/>
    <property type="match status" value="1"/>
</dbReference>
<dbReference type="GO" id="GO:0004831">
    <property type="term" value="F:tyrosine-tRNA ligase activity"/>
    <property type="evidence" value="ECO:0007669"/>
    <property type="project" value="UniProtKB-EC"/>
</dbReference>
<evidence type="ECO:0000256" key="7">
    <source>
        <dbReference type="ARBA" id="ARBA00023146"/>
    </source>
</evidence>
<dbReference type="CDD" id="cd00805">
    <property type="entry name" value="TyrRS_core"/>
    <property type="match status" value="1"/>
</dbReference>
<comment type="subcellular location">
    <subcellularLocation>
        <location evidence="9">Cytoplasm</location>
    </subcellularLocation>
</comment>
<dbReference type="Gene3D" id="3.40.50.620">
    <property type="entry name" value="HUPs"/>
    <property type="match status" value="1"/>
</dbReference>
<dbReference type="InterPro" id="IPR002307">
    <property type="entry name" value="Tyr-tRNA-ligase"/>
</dbReference>
<keyword evidence="2 9" id="KW-0436">Ligase</keyword>
<dbReference type="SUPFAM" id="SSF55174">
    <property type="entry name" value="Alpha-L RNA-binding motif"/>
    <property type="match status" value="1"/>
</dbReference>
<evidence type="ECO:0000313" key="13">
    <source>
        <dbReference type="Proteomes" id="UP001152321"/>
    </source>
</evidence>
<comment type="caution">
    <text evidence="12">The sequence shown here is derived from an EMBL/GenBank/DDBJ whole genome shotgun (WGS) entry which is preliminary data.</text>
</comment>
<protein>
    <recommendedName>
        <fullName evidence="9">Tyrosine--tRNA ligase</fullName>
        <ecNumber evidence="9">6.1.1.1</ecNumber>
    </recommendedName>
    <alternativeName>
        <fullName evidence="9">Tyrosyl-tRNA synthetase</fullName>
        <shortName evidence="9">TyrRS</shortName>
    </alternativeName>
</protein>
<feature type="short sequence motif" description="'HIGH' region" evidence="9">
    <location>
        <begin position="48"/>
        <end position="57"/>
    </location>
</feature>
<feature type="short sequence motif" description="'KMSKS' region" evidence="9">
    <location>
        <begin position="232"/>
        <end position="236"/>
    </location>
</feature>
<evidence type="ECO:0000256" key="10">
    <source>
        <dbReference type="PROSITE-ProRule" id="PRU00182"/>
    </source>
</evidence>
<evidence type="ECO:0000256" key="9">
    <source>
        <dbReference type="HAMAP-Rule" id="MF_02007"/>
    </source>
</evidence>
<gene>
    <name evidence="9 12" type="primary">tyrS</name>
    <name evidence="12" type="ORF">NWE73_15815</name>
</gene>
<dbReference type="EMBL" id="JANRMI010000005">
    <property type="protein sequence ID" value="MDG0817848.1"/>
    <property type="molecule type" value="Genomic_DNA"/>
</dbReference>
<keyword evidence="13" id="KW-1185">Reference proteome</keyword>
<feature type="binding site" evidence="9">
    <location>
        <position position="235"/>
    </location>
    <ligand>
        <name>ATP</name>
        <dbReference type="ChEBI" id="CHEBI:30616"/>
    </ligand>
</feature>
<dbReference type="PANTHER" id="PTHR11766:SF1">
    <property type="entry name" value="TYROSINE--TRNA LIGASE"/>
    <property type="match status" value="1"/>
</dbReference>
<proteinExistence type="inferred from homology"/>
<keyword evidence="5 10" id="KW-0694">RNA-binding</keyword>
<dbReference type="SUPFAM" id="SSF52374">
    <property type="entry name" value="Nucleotidylyl transferase"/>
    <property type="match status" value="1"/>
</dbReference>
<evidence type="ECO:0000256" key="1">
    <source>
        <dbReference type="ARBA" id="ARBA00022490"/>
    </source>
</evidence>
<dbReference type="InterPro" id="IPR014729">
    <property type="entry name" value="Rossmann-like_a/b/a_fold"/>
</dbReference>
<dbReference type="InterPro" id="IPR024108">
    <property type="entry name" value="Tyr-tRNA-ligase_bac_2"/>
</dbReference>
<keyword evidence="4 9" id="KW-0067">ATP-binding</keyword>
<evidence type="ECO:0000313" key="12">
    <source>
        <dbReference type="EMBL" id="MDG0817848.1"/>
    </source>
</evidence>
<evidence type="ECO:0000256" key="2">
    <source>
        <dbReference type="ARBA" id="ARBA00022598"/>
    </source>
</evidence>